<evidence type="ECO:0000256" key="1">
    <source>
        <dbReference type="SAM" id="MobiDB-lite"/>
    </source>
</evidence>
<accession>A0A7I7VWB7</accession>
<dbReference type="KEGG" id="mdr:MDOR_37630"/>
<dbReference type="EMBL" id="AP022605">
    <property type="protein sequence ID" value="BBZ09594.1"/>
    <property type="molecule type" value="Genomic_DNA"/>
</dbReference>
<protein>
    <recommendedName>
        <fullName evidence="4">DUF1059 domain-containing protein</fullName>
    </recommendedName>
</protein>
<dbReference type="AlphaFoldDB" id="A0A7I7VWB7"/>
<evidence type="ECO:0008006" key="4">
    <source>
        <dbReference type="Google" id="ProtNLM"/>
    </source>
</evidence>
<proteinExistence type="predicted"/>
<evidence type="ECO:0000313" key="2">
    <source>
        <dbReference type="EMBL" id="BBZ09594.1"/>
    </source>
</evidence>
<gene>
    <name evidence="2" type="ORF">MDOR_37630</name>
</gene>
<organism evidence="2 3">
    <name type="scientific">Mycolicibacterium doricum</name>
    <dbReference type="NCBI Taxonomy" id="126673"/>
    <lineage>
        <taxon>Bacteria</taxon>
        <taxon>Bacillati</taxon>
        <taxon>Actinomycetota</taxon>
        <taxon>Actinomycetes</taxon>
        <taxon>Mycobacteriales</taxon>
        <taxon>Mycobacteriaceae</taxon>
        <taxon>Mycolicibacterium</taxon>
    </lineage>
</organism>
<sequence>MRTMECPCGITLTGIDDDEMFRLGRAHADEHHPDDFIPRTGADEARDAAEA</sequence>
<dbReference type="Proteomes" id="UP000467201">
    <property type="component" value="Chromosome"/>
</dbReference>
<evidence type="ECO:0000313" key="3">
    <source>
        <dbReference type="Proteomes" id="UP000467201"/>
    </source>
</evidence>
<reference evidence="2 3" key="1">
    <citation type="journal article" date="2019" name="Emerg. Microbes Infect.">
        <title>Comprehensive subspecies identification of 175 nontuberculous mycobacteria species based on 7547 genomic profiles.</title>
        <authorList>
            <person name="Matsumoto Y."/>
            <person name="Kinjo T."/>
            <person name="Motooka D."/>
            <person name="Nabeya D."/>
            <person name="Jung N."/>
            <person name="Uechi K."/>
            <person name="Horii T."/>
            <person name="Iida T."/>
            <person name="Fujita J."/>
            <person name="Nakamura S."/>
        </authorList>
    </citation>
    <scope>NUCLEOTIDE SEQUENCE [LARGE SCALE GENOMIC DNA]</scope>
    <source>
        <strain evidence="2 3">JCM 12405</strain>
    </source>
</reference>
<feature type="region of interest" description="Disordered" evidence="1">
    <location>
        <begin position="27"/>
        <end position="51"/>
    </location>
</feature>
<dbReference type="RefSeq" id="WP_163784268.1">
    <property type="nucleotide sequence ID" value="NZ_AP022605.1"/>
</dbReference>
<name>A0A7I7VWB7_9MYCO</name>